<evidence type="ECO:0000256" key="2">
    <source>
        <dbReference type="ARBA" id="ARBA00007079"/>
    </source>
</evidence>
<protein>
    <submittedName>
        <fullName evidence="10">Aluminum-activated malate transporter 12-like</fullName>
    </submittedName>
</protein>
<evidence type="ECO:0000313" key="11">
    <source>
        <dbReference type="Proteomes" id="UP000634136"/>
    </source>
</evidence>
<evidence type="ECO:0000256" key="6">
    <source>
        <dbReference type="ARBA" id="ARBA00023065"/>
    </source>
</evidence>
<keyword evidence="6" id="KW-0406">Ion transport</keyword>
<comment type="similarity">
    <text evidence="2">Belongs to the aromatic acid exporter (TC 2.A.85) family.</text>
</comment>
<keyword evidence="4" id="KW-0812">Transmembrane</keyword>
<name>A0A834W6W1_9FABA</name>
<dbReference type="GO" id="GO:0016020">
    <property type="term" value="C:membrane"/>
    <property type="evidence" value="ECO:0007669"/>
    <property type="project" value="UniProtKB-SubCell"/>
</dbReference>
<sequence>MSIRGVYKDSCIGLGEEVSKVLRELANSIRSNRHFCRERLCKILHQHLQNLNSALKSQPQLFLGSRNGRTSIDTPPRPKNHGGEDDEEKLKRKKKKALKPQLSMIAMTSLELSDALPFAGFASLLVEMVAKLDHHEQTLKFRRWGKENDGRPPAHIVHYLKATGFYGMSRLSLTNFESSLVSALVERWRPRNTHLPPSTGRMHHHTGGCCITTWASV</sequence>
<evidence type="ECO:0000256" key="3">
    <source>
        <dbReference type="ARBA" id="ARBA00022448"/>
    </source>
</evidence>
<proteinExistence type="inferred from homology"/>
<dbReference type="GO" id="GO:0015743">
    <property type="term" value="P:malate transport"/>
    <property type="evidence" value="ECO:0007669"/>
    <property type="project" value="InterPro"/>
</dbReference>
<dbReference type="Proteomes" id="UP000634136">
    <property type="component" value="Unassembled WGS sequence"/>
</dbReference>
<comment type="subcellular location">
    <subcellularLocation>
        <location evidence="1">Membrane</location>
        <topology evidence="1">Multi-pass membrane protein</topology>
    </subcellularLocation>
</comment>
<dbReference type="Pfam" id="PF11744">
    <property type="entry name" value="ALMT"/>
    <property type="match status" value="2"/>
</dbReference>
<evidence type="ECO:0000256" key="5">
    <source>
        <dbReference type="ARBA" id="ARBA00022989"/>
    </source>
</evidence>
<reference evidence="10" key="1">
    <citation type="submission" date="2020-09" db="EMBL/GenBank/DDBJ databases">
        <title>Genome-Enabled Discovery of Anthraquinone Biosynthesis in Senna tora.</title>
        <authorList>
            <person name="Kang S.-H."/>
            <person name="Pandey R.P."/>
            <person name="Lee C.-M."/>
            <person name="Sim J.-S."/>
            <person name="Jeong J.-T."/>
            <person name="Choi B.-S."/>
            <person name="Jung M."/>
            <person name="Ginzburg D."/>
            <person name="Zhao K."/>
            <person name="Won S.Y."/>
            <person name="Oh T.-J."/>
            <person name="Yu Y."/>
            <person name="Kim N.-H."/>
            <person name="Lee O.R."/>
            <person name="Lee T.-H."/>
            <person name="Bashyal P."/>
            <person name="Kim T.-S."/>
            <person name="Lee W.-H."/>
            <person name="Kawkins C."/>
            <person name="Kim C.-K."/>
            <person name="Kim J.S."/>
            <person name="Ahn B.O."/>
            <person name="Rhee S.Y."/>
            <person name="Sohng J.K."/>
        </authorList>
    </citation>
    <scope>NUCLEOTIDE SEQUENCE</scope>
    <source>
        <tissue evidence="10">Leaf</tissue>
    </source>
</reference>
<comment type="caution">
    <text evidence="10">The sequence shown here is derived from an EMBL/GenBank/DDBJ whole genome shotgun (WGS) entry which is preliminary data.</text>
</comment>
<gene>
    <name evidence="10" type="ORF">G2W53_037301</name>
</gene>
<keyword evidence="3" id="KW-0813">Transport</keyword>
<keyword evidence="7" id="KW-0472">Membrane</keyword>
<dbReference type="EMBL" id="JAAIUW010000011">
    <property type="protein sequence ID" value="KAF7810558.1"/>
    <property type="molecule type" value="Genomic_DNA"/>
</dbReference>
<evidence type="ECO:0000256" key="9">
    <source>
        <dbReference type="SAM" id="MobiDB-lite"/>
    </source>
</evidence>
<keyword evidence="11" id="KW-1185">Reference proteome</keyword>
<keyword evidence="8" id="KW-0407">Ion channel</keyword>
<accession>A0A834W6W1</accession>
<evidence type="ECO:0000256" key="8">
    <source>
        <dbReference type="ARBA" id="ARBA00023303"/>
    </source>
</evidence>
<dbReference type="GO" id="GO:0034220">
    <property type="term" value="P:monoatomic ion transmembrane transport"/>
    <property type="evidence" value="ECO:0007669"/>
    <property type="project" value="UniProtKB-KW"/>
</dbReference>
<evidence type="ECO:0000313" key="10">
    <source>
        <dbReference type="EMBL" id="KAF7810558.1"/>
    </source>
</evidence>
<evidence type="ECO:0000256" key="1">
    <source>
        <dbReference type="ARBA" id="ARBA00004141"/>
    </source>
</evidence>
<dbReference type="PANTHER" id="PTHR31086">
    <property type="entry name" value="ALUMINUM-ACTIVATED MALATE TRANSPORTER 10"/>
    <property type="match status" value="1"/>
</dbReference>
<organism evidence="10 11">
    <name type="scientific">Senna tora</name>
    <dbReference type="NCBI Taxonomy" id="362788"/>
    <lineage>
        <taxon>Eukaryota</taxon>
        <taxon>Viridiplantae</taxon>
        <taxon>Streptophyta</taxon>
        <taxon>Embryophyta</taxon>
        <taxon>Tracheophyta</taxon>
        <taxon>Spermatophyta</taxon>
        <taxon>Magnoliopsida</taxon>
        <taxon>eudicotyledons</taxon>
        <taxon>Gunneridae</taxon>
        <taxon>Pentapetalae</taxon>
        <taxon>rosids</taxon>
        <taxon>fabids</taxon>
        <taxon>Fabales</taxon>
        <taxon>Fabaceae</taxon>
        <taxon>Caesalpinioideae</taxon>
        <taxon>Cassia clade</taxon>
        <taxon>Senna</taxon>
    </lineage>
</organism>
<keyword evidence="5" id="KW-1133">Transmembrane helix</keyword>
<dbReference type="InterPro" id="IPR020966">
    <property type="entry name" value="ALMT"/>
</dbReference>
<evidence type="ECO:0000256" key="7">
    <source>
        <dbReference type="ARBA" id="ARBA00023136"/>
    </source>
</evidence>
<dbReference type="AlphaFoldDB" id="A0A834W6W1"/>
<evidence type="ECO:0000256" key="4">
    <source>
        <dbReference type="ARBA" id="ARBA00022692"/>
    </source>
</evidence>
<feature type="region of interest" description="Disordered" evidence="9">
    <location>
        <begin position="64"/>
        <end position="95"/>
    </location>
</feature>